<dbReference type="AlphaFoldDB" id="A0A7X0HXT0"/>
<feature type="domain" description="Glycosyl transferase family 1" evidence="2">
    <location>
        <begin position="181"/>
        <end position="329"/>
    </location>
</feature>
<keyword evidence="1" id="KW-1133">Transmembrane helix</keyword>
<feature type="transmembrane region" description="Helical" evidence="1">
    <location>
        <begin position="83"/>
        <end position="101"/>
    </location>
</feature>
<name>A0A7X0HXT0_9BACI</name>
<evidence type="ECO:0000313" key="3">
    <source>
        <dbReference type="EMBL" id="MBB6447575.1"/>
    </source>
</evidence>
<gene>
    <name evidence="3" type="ORF">HNR53_004261</name>
</gene>
<keyword evidence="4" id="KW-1185">Reference proteome</keyword>
<dbReference type="Proteomes" id="UP000531594">
    <property type="component" value="Unassembled WGS sequence"/>
</dbReference>
<organism evidence="3 4">
    <name type="scientific">Bacillus benzoevorans</name>
    <dbReference type="NCBI Taxonomy" id="1456"/>
    <lineage>
        <taxon>Bacteria</taxon>
        <taxon>Bacillati</taxon>
        <taxon>Bacillota</taxon>
        <taxon>Bacilli</taxon>
        <taxon>Bacillales</taxon>
        <taxon>Bacillaceae</taxon>
        <taxon>Bacillus</taxon>
    </lineage>
</organism>
<comment type="caution">
    <text evidence="3">The sequence shown here is derived from an EMBL/GenBank/DDBJ whole genome shotgun (WGS) entry which is preliminary data.</text>
</comment>
<dbReference type="EMBL" id="JACHGK010000024">
    <property type="protein sequence ID" value="MBB6447575.1"/>
    <property type="molecule type" value="Genomic_DNA"/>
</dbReference>
<evidence type="ECO:0000259" key="2">
    <source>
        <dbReference type="Pfam" id="PF00534"/>
    </source>
</evidence>
<dbReference type="Pfam" id="PF00534">
    <property type="entry name" value="Glycos_transf_1"/>
    <property type="match status" value="1"/>
</dbReference>
<keyword evidence="3" id="KW-0808">Transferase</keyword>
<dbReference type="InterPro" id="IPR001296">
    <property type="entry name" value="Glyco_trans_1"/>
</dbReference>
<keyword evidence="1" id="KW-0812">Transmembrane</keyword>
<dbReference type="SUPFAM" id="SSF53756">
    <property type="entry name" value="UDP-Glycosyltransferase/glycogen phosphorylase"/>
    <property type="match status" value="1"/>
</dbReference>
<reference evidence="3 4" key="1">
    <citation type="submission" date="2020-08" db="EMBL/GenBank/DDBJ databases">
        <title>Genomic Encyclopedia of Type Strains, Phase IV (KMG-IV): sequencing the most valuable type-strain genomes for metagenomic binning, comparative biology and taxonomic classification.</title>
        <authorList>
            <person name="Goeker M."/>
        </authorList>
    </citation>
    <scope>NUCLEOTIDE SEQUENCE [LARGE SCALE GENOMIC DNA]</scope>
    <source>
        <strain evidence="3 4">DSM 5391</strain>
    </source>
</reference>
<dbReference type="GO" id="GO:0016757">
    <property type="term" value="F:glycosyltransferase activity"/>
    <property type="evidence" value="ECO:0007669"/>
    <property type="project" value="InterPro"/>
</dbReference>
<dbReference type="RefSeq" id="WP_184529663.1">
    <property type="nucleotide sequence ID" value="NZ_JACHGK010000024.1"/>
</dbReference>
<sequence length="366" mass="42673">MNILFLSMHPAPYRDPVLKYAKGVLKEQMDIITLYPNQTTHTEWKLKLKEYEDIQMTKNKKVFRKFEFHPQIFSVLRKRKYDIAFIQGYMPLTSMFVYIYMKLKKRKIIYCVDTALNRFGSYKFRYINYLMAKNADALWVPGTASKLLWTLKDIPSNKIFEGLYTLDWEKIKKTNNIDQKNQIIEMTSNKYTYLFIGNFIESRNVLNLLEAYSAVCTKETALILIGKGEQFQEVNDYLEAHPTENIYLIPGLPFDEIHQFYLNADAYVHPGMEPYSVAVQEAVFAGLPVICTKEVGASLDFVREGINGLVIENNDIEKLKKALIKVQNIKPEKTIVSDIIQERGIDFAKKQFNSLLEFILSNKKEK</sequence>
<dbReference type="Gene3D" id="3.40.50.2000">
    <property type="entry name" value="Glycogen Phosphorylase B"/>
    <property type="match status" value="2"/>
</dbReference>
<accession>A0A7X0HXT0</accession>
<proteinExistence type="predicted"/>
<evidence type="ECO:0000256" key="1">
    <source>
        <dbReference type="SAM" id="Phobius"/>
    </source>
</evidence>
<evidence type="ECO:0000313" key="4">
    <source>
        <dbReference type="Proteomes" id="UP000531594"/>
    </source>
</evidence>
<dbReference type="CDD" id="cd03801">
    <property type="entry name" value="GT4_PimA-like"/>
    <property type="match status" value="1"/>
</dbReference>
<protein>
    <submittedName>
        <fullName evidence="3">Glycosyltransferase involved in cell wall biosynthesis</fullName>
    </submittedName>
</protein>
<keyword evidence="1" id="KW-0472">Membrane</keyword>
<dbReference type="PANTHER" id="PTHR12526">
    <property type="entry name" value="GLYCOSYLTRANSFERASE"/>
    <property type="match status" value="1"/>
</dbReference>